<accession>A0ABY0VAV4</accession>
<dbReference type="SUPFAM" id="SSF53300">
    <property type="entry name" value="vWA-like"/>
    <property type="match status" value="1"/>
</dbReference>
<protein>
    <recommendedName>
        <fullName evidence="4">von Willebrand factor type A domain-containing protein</fullName>
    </recommendedName>
</protein>
<sequence>MKFPLFIAVVIGIVVLGALTSWIFFRDRSRAHRHEAWVANSGFVRTLPKYRQLQNLSRLALLGVVMLLLGLTLSTAVVAASPVDRRVDNQSVQSRDMIMCLDASGSMLPYDMQIIETFDSIVSGFAGERVSLQLWSGRSWIVFPLTDDYDMVHEVFAEIIDTIDSGNFNMPDSFWVMTPEVERLFRHINDPKIWDIDPNDPDPDTSDIVSSQSGDGLASCVYGFDHTDKERSRTVLFATDNMIQGTPLYTLQEATDLAIEYGVTVTGLYPDLSLSFGEAEEMQEQVERTGGQMYTLGDPSLTDSVVQEIEDEQTAELSTGEVVETDRPEGALSFGGWCLLGLLALAAWMRI</sequence>
<dbReference type="Proteomes" id="UP000198976">
    <property type="component" value="Chromosome I"/>
</dbReference>
<keyword evidence="1" id="KW-1133">Transmembrane helix</keyword>
<dbReference type="Gene3D" id="3.40.50.410">
    <property type="entry name" value="von Willebrand factor, type A domain"/>
    <property type="match status" value="1"/>
</dbReference>
<feature type="transmembrane region" description="Helical" evidence="1">
    <location>
        <begin position="6"/>
        <end position="25"/>
    </location>
</feature>
<keyword evidence="3" id="KW-1185">Reference proteome</keyword>
<proteinExistence type="predicted"/>
<evidence type="ECO:0008006" key="4">
    <source>
        <dbReference type="Google" id="ProtNLM"/>
    </source>
</evidence>
<keyword evidence="1" id="KW-0472">Membrane</keyword>
<evidence type="ECO:0000313" key="3">
    <source>
        <dbReference type="Proteomes" id="UP000198976"/>
    </source>
</evidence>
<dbReference type="RefSeq" id="WP_058237324.1">
    <property type="nucleotide sequence ID" value="NZ_LT629792.1"/>
</dbReference>
<evidence type="ECO:0000313" key="2">
    <source>
        <dbReference type="EMBL" id="SDU04566.1"/>
    </source>
</evidence>
<gene>
    <name evidence="2" type="ORF">SAMN04489714_1826</name>
</gene>
<organism evidence="2 3">
    <name type="scientific">Schaalia radingae</name>
    <dbReference type="NCBI Taxonomy" id="131110"/>
    <lineage>
        <taxon>Bacteria</taxon>
        <taxon>Bacillati</taxon>
        <taxon>Actinomycetota</taxon>
        <taxon>Actinomycetes</taxon>
        <taxon>Actinomycetales</taxon>
        <taxon>Actinomycetaceae</taxon>
        <taxon>Schaalia</taxon>
    </lineage>
</organism>
<keyword evidence="1" id="KW-0812">Transmembrane</keyword>
<dbReference type="InterPro" id="IPR036465">
    <property type="entry name" value="vWFA_dom_sf"/>
</dbReference>
<reference evidence="2 3" key="1">
    <citation type="submission" date="2016-10" db="EMBL/GenBank/DDBJ databases">
        <authorList>
            <person name="Varghese N."/>
            <person name="Submissions S."/>
        </authorList>
    </citation>
    <scope>NUCLEOTIDE SEQUENCE [LARGE SCALE GENOMIC DNA]</scope>
    <source>
        <strain evidence="2 3">DSM 9169</strain>
    </source>
</reference>
<feature type="transmembrane region" description="Helical" evidence="1">
    <location>
        <begin position="59"/>
        <end position="80"/>
    </location>
</feature>
<name>A0ABY0VAV4_9ACTO</name>
<evidence type="ECO:0000256" key="1">
    <source>
        <dbReference type="SAM" id="Phobius"/>
    </source>
</evidence>
<dbReference type="EMBL" id="LT629792">
    <property type="protein sequence ID" value="SDU04566.1"/>
    <property type="molecule type" value="Genomic_DNA"/>
</dbReference>